<gene>
    <name evidence="1" type="ORF">FWK35_00019790</name>
</gene>
<protein>
    <submittedName>
        <fullName evidence="1">Uncharacterized protein</fullName>
    </submittedName>
</protein>
<keyword evidence="2" id="KW-1185">Reference proteome</keyword>
<dbReference type="EMBL" id="VUJU01002804">
    <property type="protein sequence ID" value="KAF0760043.1"/>
    <property type="molecule type" value="Genomic_DNA"/>
</dbReference>
<organism evidence="1 2">
    <name type="scientific">Aphis craccivora</name>
    <name type="common">Cowpea aphid</name>
    <dbReference type="NCBI Taxonomy" id="307492"/>
    <lineage>
        <taxon>Eukaryota</taxon>
        <taxon>Metazoa</taxon>
        <taxon>Ecdysozoa</taxon>
        <taxon>Arthropoda</taxon>
        <taxon>Hexapoda</taxon>
        <taxon>Insecta</taxon>
        <taxon>Pterygota</taxon>
        <taxon>Neoptera</taxon>
        <taxon>Paraneoptera</taxon>
        <taxon>Hemiptera</taxon>
        <taxon>Sternorrhyncha</taxon>
        <taxon>Aphidomorpha</taxon>
        <taxon>Aphidoidea</taxon>
        <taxon>Aphididae</taxon>
        <taxon>Aphidini</taxon>
        <taxon>Aphis</taxon>
        <taxon>Aphis</taxon>
    </lineage>
</organism>
<evidence type="ECO:0000313" key="2">
    <source>
        <dbReference type="Proteomes" id="UP000478052"/>
    </source>
</evidence>
<dbReference type="Proteomes" id="UP000478052">
    <property type="component" value="Unassembled WGS sequence"/>
</dbReference>
<accession>A0A6G0YR15</accession>
<sequence length="36" mass="4311">MGQDLLESIMLLNCKSEIFLDLIISKCDYDLRFHHR</sequence>
<dbReference type="AlphaFoldDB" id="A0A6G0YR15"/>
<proteinExistence type="predicted"/>
<comment type="caution">
    <text evidence="1">The sequence shown here is derived from an EMBL/GenBank/DDBJ whole genome shotgun (WGS) entry which is preliminary data.</text>
</comment>
<evidence type="ECO:0000313" key="1">
    <source>
        <dbReference type="EMBL" id="KAF0760043.1"/>
    </source>
</evidence>
<name>A0A6G0YR15_APHCR</name>
<reference evidence="1 2" key="1">
    <citation type="submission" date="2019-08" db="EMBL/GenBank/DDBJ databases">
        <title>Whole genome of Aphis craccivora.</title>
        <authorList>
            <person name="Voronova N.V."/>
            <person name="Shulinski R.S."/>
            <person name="Bandarenka Y.V."/>
            <person name="Zhorov D.G."/>
            <person name="Warner D."/>
        </authorList>
    </citation>
    <scope>NUCLEOTIDE SEQUENCE [LARGE SCALE GENOMIC DNA]</scope>
    <source>
        <strain evidence="1">180601</strain>
        <tissue evidence="1">Whole Body</tissue>
    </source>
</reference>